<keyword evidence="2 5" id="KW-0812">Transmembrane</keyword>
<keyword evidence="4 5" id="KW-0472">Membrane</keyword>
<dbReference type="GO" id="GO:0016020">
    <property type="term" value="C:membrane"/>
    <property type="evidence" value="ECO:0007669"/>
    <property type="project" value="UniProtKB-SubCell"/>
</dbReference>
<dbReference type="eggNOG" id="COG2246">
    <property type="taxonomic scope" value="Bacteria"/>
</dbReference>
<keyword evidence="3 5" id="KW-1133">Transmembrane helix</keyword>
<dbReference type="Pfam" id="PF04138">
    <property type="entry name" value="GtrA_DPMS_TM"/>
    <property type="match status" value="1"/>
</dbReference>
<comment type="caution">
    <text evidence="7">The sequence shown here is derived from an EMBL/GenBank/DDBJ whole genome shotgun (WGS) entry which is preliminary data.</text>
</comment>
<feature type="transmembrane region" description="Helical" evidence="5">
    <location>
        <begin position="97"/>
        <end position="113"/>
    </location>
</feature>
<evidence type="ECO:0000256" key="4">
    <source>
        <dbReference type="ARBA" id="ARBA00023136"/>
    </source>
</evidence>
<feature type="transmembrane region" description="Helical" evidence="5">
    <location>
        <begin position="64"/>
        <end position="85"/>
    </location>
</feature>
<name>A0A086XZV2_9RHOB</name>
<evidence type="ECO:0000256" key="2">
    <source>
        <dbReference type="ARBA" id="ARBA00022692"/>
    </source>
</evidence>
<reference evidence="7 8" key="1">
    <citation type="submission" date="2014-03" db="EMBL/GenBank/DDBJ databases">
        <title>Genome of Paenirhodobacter enshiensis DW2-9.</title>
        <authorList>
            <person name="Wang D."/>
            <person name="Wang G."/>
        </authorList>
    </citation>
    <scope>NUCLEOTIDE SEQUENCE [LARGE SCALE GENOMIC DNA]</scope>
    <source>
        <strain evidence="7 8">DW2-9</strain>
    </source>
</reference>
<gene>
    <name evidence="7" type="ORF">CG50_16250</name>
</gene>
<protein>
    <recommendedName>
        <fullName evidence="6">GtrA/DPMS transmembrane domain-containing protein</fullName>
    </recommendedName>
</protein>
<comment type="subcellular location">
    <subcellularLocation>
        <location evidence="1">Membrane</location>
        <topology evidence="1">Multi-pass membrane protein</topology>
    </subcellularLocation>
</comment>
<feature type="transmembrane region" description="Helical" evidence="5">
    <location>
        <begin position="24"/>
        <end position="44"/>
    </location>
</feature>
<dbReference type="EMBL" id="JFZB01000009">
    <property type="protein sequence ID" value="KFI27552.1"/>
    <property type="molecule type" value="Genomic_DNA"/>
</dbReference>
<evidence type="ECO:0000313" key="8">
    <source>
        <dbReference type="Proteomes" id="UP000028824"/>
    </source>
</evidence>
<dbReference type="NCBIfam" id="NF037976">
    <property type="entry name" value="gtrA_1"/>
    <property type="match status" value="1"/>
</dbReference>
<proteinExistence type="predicted"/>
<evidence type="ECO:0000256" key="3">
    <source>
        <dbReference type="ARBA" id="ARBA00022989"/>
    </source>
</evidence>
<dbReference type="InterPro" id="IPR007267">
    <property type="entry name" value="GtrA_DPMS_TM"/>
</dbReference>
<evidence type="ECO:0000313" key="7">
    <source>
        <dbReference type="EMBL" id="KFI27552.1"/>
    </source>
</evidence>
<sequence length="126" mass="13924">MVFAAVATVLNLGAQRLVLAGWPGALLAAMIAGTGVGLIAKYLLDKRFIFDDRREGIAVHGRLFFLYTAMGGITTLLFWATEYGFWRFGQSQSWREAGALLGLGLGYGLKYLLDRRFVFASREVRA</sequence>
<dbReference type="Proteomes" id="UP000028824">
    <property type="component" value="Unassembled WGS sequence"/>
</dbReference>
<accession>A0A086XZV2</accession>
<dbReference type="GO" id="GO:0000271">
    <property type="term" value="P:polysaccharide biosynthetic process"/>
    <property type="evidence" value="ECO:0007669"/>
    <property type="project" value="InterPro"/>
</dbReference>
<keyword evidence="8" id="KW-1185">Reference proteome</keyword>
<dbReference type="STRING" id="1105367.CG50_16250"/>
<organism evidence="7 8">
    <name type="scientific">Paenirhodobacter enshiensis</name>
    <dbReference type="NCBI Taxonomy" id="1105367"/>
    <lineage>
        <taxon>Bacteria</taxon>
        <taxon>Pseudomonadati</taxon>
        <taxon>Pseudomonadota</taxon>
        <taxon>Alphaproteobacteria</taxon>
        <taxon>Rhodobacterales</taxon>
        <taxon>Rhodobacter group</taxon>
        <taxon>Paenirhodobacter</taxon>
    </lineage>
</organism>
<dbReference type="AlphaFoldDB" id="A0A086XZV2"/>
<evidence type="ECO:0000259" key="6">
    <source>
        <dbReference type="Pfam" id="PF04138"/>
    </source>
</evidence>
<evidence type="ECO:0000256" key="5">
    <source>
        <dbReference type="SAM" id="Phobius"/>
    </source>
</evidence>
<evidence type="ECO:0000256" key="1">
    <source>
        <dbReference type="ARBA" id="ARBA00004141"/>
    </source>
</evidence>
<feature type="domain" description="GtrA/DPMS transmembrane" evidence="6">
    <location>
        <begin position="4"/>
        <end position="119"/>
    </location>
</feature>